<dbReference type="GO" id="GO:0046498">
    <property type="term" value="P:S-adenosylhomocysteine metabolic process"/>
    <property type="evidence" value="ECO:0007669"/>
    <property type="project" value="TreeGrafter"/>
</dbReference>
<dbReference type="GO" id="GO:0046500">
    <property type="term" value="P:S-adenosylmethionine metabolic process"/>
    <property type="evidence" value="ECO:0007669"/>
    <property type="project" value="TreeGrafter"/>
</dbReference>
<dbReference type="InterPro" id="IPR025714">
    <property type="entry name" value="Methyltranfer_dom"/>
</dbReference>
<feature type="binding site" evidence="13">
    <location>
        <position position="96"/>
    </location>
    <ligand>
        <name>S-adenosyl-L-methionine</name>
        <dbReference type="ChEBI" id="CHEBI:59789"/>
    </ligand>
</feature>
<keyword evidence="7 12" id="KW-0489">Methyltransferase</keyword>
<dbReference type="OrthoDB" id="6261254at2759"/>
<protein>
    <recommendedName>
        <fullName evidence="4">Glycine N-methyltransferase</fullName>
        <ecNumber evidence="3">2.1.1.20</ecNumber>
    </recommendedName>
</protein>
<evidence type="ECO:0000256" key="4">
    <source>
        <dbReference type="ARBA" id="ARBA00019972"/>
    </source>
</evidence>
<evidence type="ECO:0000256" key="7">
    <source>
        <dbReference type="ARBA" id="ARBA00022603"/>
    </source>
</evidence>
<feature type="binding site" evidence="13">
    <location>
        <position position="32"/>
    </location>
    <ligand>
        <name>S-adenosyl-L-methionine</name>
        <dbReference type="ChEBI" id="CHEBI:59789"/>
    </ligand>
</feature>
<dbReference type="GO" id="GO:0017174">
    <property type="term" value="F:glycine N-methyltransferase activity"/>
    <property type="evidence" value="ECO:0007669"/>
    <property type="project" value="UniProtKB-EC"/>
</dbReference>
<evidence type="ECO:0000313" key="15">
    <source>
        <dbReference type="EMBL" id="KAF6019370.1"/>
    </source>
</evidence>
<dbReference type="PANTHER" id="PTHR16458:SF2">
    <property type="entry name" value="GLYCINE N-METHYLTRANSFERASE"/>
    <property type="match status" value="1"/>
</dbReference>
<dbReference type="InterPro" id="IPR014369">
    <property type="entry name" value="Gly/Sar_N_MeTrfase"/>
</dbReference>
<dbReference type="Gene3D" id="3.30.46.10">
    <property type="entry name" value="Glycine N-methyltransferase, chain A, domain 1"/>
    <property type="match status" value="1"/>
</dbReference>
<comment type="subcellular location">
    <subcellularLocation>
        <location evidence="1">Cytoplasm</location>
    </subcellularLocation>
</comment>
<organism evidence="15 16">
    <name type="scientific">Bugula neritina</name>
    <name type="common">Brown bryozoan</name>
    <name type="synonym">Sertularia neritina</name>
    <dbReference type="NCBI Taxonomy" id="10212"/>
    <lineage>
        <taxon>Eukaryota</taxon>
        <taxon>Metazoa</taxon>
        <taxon>Spiralia</taxon>
        <taxon>Lophotrochozoa</taxon>
        <taxon>Bryozoa</taxon>
        <taxon>Gymnolaemata</taxon>
        <taxon>Cheilostomatida</taxon>
        <taxon>Flustrina</taxon>
        <taxon>Buguloidea</taxon>
        <taxon>Bugulidae</taxon>
        <taxon>Bugula</taxon>
    </lineage>
</organism>
<evidence type="ECO:0000256" key="8">
    <source>
        <dbReference type="ARBA" id="ARBA00022679"/>
    </source>
</evidence>
<dbReference type="InterPro" id="IPR029063">
    <property type="entry name" value="SAM-dependent_MTases_sf"/>
</dbReference>
<feature type="domain" description="Methyltransferase" evidence="14">
    <location>
        <begin position="69"/>
        <end position="192"/>
    </location>
</feature>
<proteinExistence type="inferred from homology"/>
<keyword evidence="5" id="KW-0963">Cytoplasm</keyword>
<sequence>MPNYRLEKKMSIDSIYRTRSLGVPTVGLPDQYADGRAAKVWELYMGGKTSRTDAYKEWFVQTFKDRGVKTVIDVACGTGIDSVMLLEEGFQVVSCDASDKMLKSALEERWRRRKETKFDNWVIKEANWLTLKEDLNADGDVPIKLFDAVICCGNSFAHLPDFEGTLEKHKIAISQFYSMLKPGGILFIDHRNFDHILDHGCVPQGPNVYYQGKFLKDIKCSNLTVNGKPNMTTFDYEMDIHNVEPEILTKLRIDPAEQVCWKFRLSYYPHRLQTFNGLLRSVFGDDAEHHIYADFQPMDDSTKDPAYYMHVIKRPA</sequence>
<evidence type="ECO:0000256" key="2">
    <source>
        <dbReference type="ARBA" id="ARBA00011881"/>
    </source>
</evidence>
<comment type="subunit">
    <text evidence="2">Homotetramer.</text>
</comment>
<dbReference type="PANTHER" id="PTHR16458">
    <property type="entry name" value="GLYCINE N-METHYLTRANSFERASE"/>
    <property type="match status" value="1"/>
</dbReference>
<dbReference type="Proteomes" id="UP000593567">
    <property type="component" value="Unassembled WGS sequence"/>
</dbReference>
<dbReference type="GO" id="GO:0032259">
    <property type="term" value="P:methylation"/>
    <property type="evidence" value="ECO:0007669"/>
    <property type="project" value="UniProtKB-KW"/>
</dbReference>
<dbReference type="GO" id="GO:0051289">
    <property type="term" value="P:protein homotetramerization"/>
    <property type="evidence" value="ECO:0007669"/>
    <property type="project" value="TreeGrafter"/>
</dbReference>
<dbReference type="Pfam" id="PF13847">
    <property type="entry name" value="Methyltransf_31"/>
    <property type="match status" value="1"/>
</dbReference>
<dbReference type="GO" id="GO:0042802">
    <property type="term" value="F:identical protein binding"/>
    <property type="evidence" value="ECO:0007669"/>
    <property type="project" value="TreeGrafter"/>
</dbReference>
<dbReference type="GO" id="GO:0016594">
    <property type="term" value="F:glycine binding"/>
    <property type="evidence" value="ECO:0007669"/>
    <property type="project" value="TreeGrafter"/>
</dbReference>
<keyword evidence="16" id="KW-1185">Reference proteome</keyword>
<comment type="similarity">
    <text evidence="12">Belongs to the class I-like SAM-binding methyltransferase superfamily. Glycine N-methyltransferase family.</text>
</comment>
<evidence type="ECO:0000256" key="12">
    <source>
        <dbReference type="PIRNR" id="PIRNR000385"/>
    </source>
</evidence>
<comment type="catalytic activity">
    <reaction evidence="11">
        <text>glycine + S-adenosyl-L-methionine = sarcosine + S-adenosyl-L-homocysteine + H(+)</text>
        <dbReference type="Rhea" id="RHEA:19937"/>
        <dbReference type="ChEBI" id="CHEBI:15378"/>
        <dbReference type="ChEBI" id="CHEBI:57305"/>
        <dbReference type="ChEBI" id="CHEBI:57433"/>
        <dbReference type="ChEBI" id="CHEBI:57856"/>
        <dbReference type="ChEBI" id="CHEBI:59789"/>
        <dbReference type="EC" id="2.1.1.20"/>
    </reaction>
    <physiologicalReaction direction="left-to-right" evidence="11">
        <dbReference type="Rhea" id="RHEA:19938"/>
    </physiologicalReaction>
</comment>
<evidence type="ECO:0000256" key="9">
    <source>
        <dbReference type="ARBA" id="ARBA00022691"/>
    </source>
</evidence>
<evidence type="ECO:0000259" key="14">
    <source>
        <dbReference type="Pfam" id="PF13847"/>
    </source>
</evidence>
<dbReference type="GO" id="GO:0005829">
    <property type="term" value="C:cytosol"/>
    <property type="evidence" value="ECO:0007669"/>
    <property type="project" value="TreeGrafter"/>
</dbReference>
<accession>A0A7J7IZQ2</accession>
<dbReference type="GO" id="GO:0005542">
    <property type="term" value="F:folic acid binding"/>
    <property type="evidence" value="ECO:0007669"/>
    <property type="project" value="UniProtKB-KW"/>
</dbReference>
<dbReference type="GO" id="GO:0006111">
    <property type="term" value="P:regulation of gluconeogenesis"/>
    <property type="evidence" value="ECO:0007669"/>
    <property type="project" value="TreeGrafter"/>
</dbReference>
<reference evidence="15" key="1">
    <citation type="submission" date="2020-06" db="EMBL/GenBank/DDBJ databases">
        <title>Draft genome of Bugula neritina, a colonial animal packing powerful symbionts and potential medicines.</title>
        <authorList>
            <person name="Rayko M."/>
        </authorList>
    </citation>
    <scope>NUCLEOTIDE SEQUENCE [LARGE SCALE GENOMIC DNA]</scope>
    <source>
        <strain evidence="15">Kwan_BN1</strain>
    </source>
</reference>
<dbReference type="EC" id="2.1.1.20" evidence="3"/>
<dbReference type="GO" id="GO:1901052">
    <property type="term" value="P:sarcosine metabolic process"/>
    <property type="evidence" value="ECO:0007669"/>
    <property type="project" value="TreeGrafter"/>
</dbReference>
<evidence type="ECO:0000256" key="13">
    <source>
        <dbReference type="PIRSR" id="PIRSR000385-2"/>
    </source>
</evidence>
<evidence type="ECO:0000256" key="1">
    <source>
        <dbReference type="ARBA" id="ARBA00004496"/>
    </source>
</evidence>
<evidence type="ECO:0000256" key="6">
    <source>
        <dbReference type="ARBA" id="ARBA00022553"/>
    </source>
</evidence>
<feature type="binding site" evidence="13">
    <location>
        <begin position="127"/>
        <end position="128"/>
    </location>
    <ligand>
        <name>S-adenosyl-L-methionine</name>
        <dbReference type="ChEBI" id="CHEBI:59789"/>
    </ligand>
</feature>
<evidence type="ECO:0000313" key="16">
    <source>
        <dbReference type="Proteomes" id="UP000593567"/>
    </source>
</evidence>
<keyword evidence="6" id="KW-0597">Phosphoprotein</keyword>
<dbReference type="CDD" id="cd02440">
    <property type="entry name" value="AdoMet_MTases"/>
    <property type="match status" value="1"/>
</dbReference>
<dbReference type="AlphaFoldDB" id="A0A7J7IZQ2"/>
<name>A0A7J7IZQ2_BUGNE</name>
<dbReference type="PIRSF" id="PIRSF000385">
    <property type="entry name" value="Gly_N-mtase"/>
    <property type="match status" value="1"/>
</dbReference>
<dbReference type="EMBL" id="VXIV02003235">
    <property type="protein sequence ID" value="KAF6019370.1"/>
    <property type="molecule type" value="Genomic_DNA"/>
</dbReference>
<evidence type="ECO:0000256" key="10">
    <source>
        <dbReference type="ARBA" id="ARBA00022954"/>
    </source>
</evidence>
<dbReference type="SUPFAM" id="SSF53335">
    <property type="entry name" value="S-adenosyl-L-methionine-dependent methyltransferases"/>
    <property type="match status" value="1"/>
</dbReference>
<keyword evidence="9 12" id="KW-0949">S-adenosyl-L-methionine</keyword>
<evidence type="ECO:0000256" key="3">
    <source>
        <dbReference type="ARBA" id="ARBA00011999"/>
    </source>
</evidence>
<evidence type="ECO:0000256" key="11">
    <source>
        <dbReference type="ARBA" id="ARBA00048261"/>
    </source>
</evidence>
<dbReference type="GO" id="GO:0006730">
    <property type="term" value="P:one-carbon metabolic process"/>
    <property type="evidence" value="ECO:0007669"/>
    <property type="project" value="TreeGrafter"/>
</dbReference>
<feature type="binding site" evidence="13">
    <location>
        <position position="75"/>
    </location>
    <ligand>
        <name>S-adenosyl-L-methionine</name>
        <dbReference type="ChEBI" id="CHEBI:59789"/>
    </ligand>
</feature>
<evidence type="ECO:0000256" key="5">
    <source>
        <dbReference type="ARBA" id="ARBA00022490"/>
    </source>
</evidence>
<dbReference type="Gene3D" id="3.40.50.150">
    <property type="entry name" value="Vaccinia Virus protein VP39"/>
    <property type="match status" value="1"/>
</dbReference>
<dbReference type="PROSITE" id="PS51600">
    <property type="entry name" value="SAM_GNMT"/>
    <property type="match status" value="1"/>
</dbReference>
<dbReference type="GO" id="GO:1904047">
    <property type="term" value="F:S-adenosyl-L-methionine binding"/>
    <property type="evidence" value="ECO:0007669"/>
    <property type="project" value="TreeGrafter"/>
</dbReference>
<comment type="caution">
    <text evidence="15">The sequence shown here is derived from an EMBL/GenBank/DDBJ whole genome shotgun (WGS) entry which is preliminary data.</text>
</comment>
<dbReference type="FunFam" id="3.40.50.150:FF:000113">
    <property type="entry name" value="Glycine N-methyltransferase"/>
    <property type="match status" value="1"/>
</dbReference>
<feature type="binding site" evidence="13">
    <location>
        <position position="41"/>
    </location>
    <ligand>
        <name>S-adenosyl-L-methionine</name>
        <dbReference type="ChEBI" id="CHEBI:59789"/>
    </ligand>
</feature>
<gene>
    <name evidence="15" type="ORF">EB796_022337</name>
</gene>
<keyword evidence="10" id="KW-0290">Folate-binding</keyword>
<feature type="binding site" evidence="13">
    <location>
        <position position="51"/>
    </location>
    <ligand>
        <name>S-adenosyl-L-methionine</name>
        <dbReference type="ChEBI" id="CHEBI:59789"/>
    </ligand>
</feature>
<keyword evidence="8 12" id="KW-0808">Transferase</keyword>